<dbReference type="PROSITE" id="PS00101">
    <property type="entry name" value="HEXAPEP_TRANSFERASES"/>
    <property type="match status" value="1"/>
</dbReference>
<protein>
    <submittedName>
        <fullName evidence="4">Sugar O-acetyltransferase</fullName>
    </submittedName>
</protein>
<dbReference type="PANTHER" id="PTHR23416:SF23">
    <property type="entry name" value="ACETYLTRANSFERASE C18B11.09C-RELATED"/>
    <property type="match status" value="1"/>
</dbReference>
<sequence length="177" mass="19248">MEFTNKIISANSSEFNNINEIKTDNEILIQQLNTNVQSPKSVREKISIITNSNIDETVEINLPFQTDYGANIRFGKNVFVNKNAMFVDVGGIVIDDNVLIAPNVTIVSVNHAKDPNRRRDLELKPVHIKENAWIGANSTITPGVTIGKNAIVGAGSVVTHDVADDSTVVGVPARLLS</sequence>
<evidence type="ECO:0000256" key="2">
    <source>
        <dbReference type="ARBA" id="ARBA00022679"/>
    </source>
</evidence>
<evidence type="ECO:0000313" key="4">
    <source>
        <dbReference type="EMBL" id="QNT63923.1"/>
    </source>
</evidence>
<evidence type="ECO:0000313" key="5">
    <source>
        <dbReference type="Proteomes" id="UP000516446"/>
    </source>
</evidence>
<dbReference type="InterPro" id="IPR051159">
    <property type="entry name" value="Hexapeptide_acetyltransf"/>
</dbReference>
<accession>A0A7H1MKD7</accession>
<dbReference type="EMBL" id="CP043431">
    <property type="protein sequence ID" value="QNT63923.1"/>
    <property type="molecule type" value="Genomic_DNA"/>
</dbReference>
<dbReference type="PANTHER" id="PTHR23416">
    <property type="entry name" value="SIALIC ACID SYNTHASE-RELATED"/>
    <property type="match status" value="1"/>
</dbReference>
<dbReference type="GO" id="GO:0008374">
    <property type="term" value="F:O-acyltransferase activity"/>
    <property type="evidence" value="ECO:0007669"/>
    <property type="project" value="TreeGrafter"/>
</dbReference>
<keyword evidence="3" id="KW-0677">Repeat</keyword>
<evidence type="ECO:0000256" key="1">
    <source>
        <dbReference type="ARBA" id="ARBA00007274"/>
    </source>
</evidence>
<keyword evidence="5" id="KW-1185">Reference proteome</keyword>
<dbReference type="InterPro" id="IPR001451">
    <property type="entry name" value="Hexapep"/>
</dbReference>
<proteinExistence type="inferred from homology"/>
<organism evidence="4 5">
    <name type="scientific">Weissella koreensis</name>
    <dbReference type="NCBI Taxonomy" id="165096"/>
    <lineage>
        <taxon>Bacteria</taxon>
        <taxon>Bacillati</taxon>
        <taxon>Bacillota</taxon>
        <taxon>Bacilli</taxon>
        <taxon>Lactobacillales</taxon>
        <taxon>Lactobacillaceae</taxon>
        <taxon>Weissella</taxon>
    </lineage>
</organism>
<dbReference type="Proteomes" id="UP000516446">
    <property type="component" value="Chromosome"/>
</dbReference>
<name>A0A7H1MKD7_9LACO</name>
<dbReference type="AlphaFoldDB" id="A0A7H1MKD7"/>
<gene>
    <name evidence="4" type="ORF">FY536_00925</name>
</gene>
<reference evidence="4 5" key="1">
    <citation type="submission" date="2019-08" db="EMBL/GenBank/DDBJ databases">
        <authorList>
            <person name="Chang H.C."/>
            <person name="Mun S.Y."/>
        </authorList>
    </citation>
    <scope>NUCLEOTIDE SEQUENCE [LARGE SCALE GENOMIC DNA]</scope>
    <source>
        <strain evidence="4 5">SK</strain>
    </source>
</reference>
<dbReference type="SUPFAM" id="SSF51161">
    <property type="entry name" value="Trimeric LpxA-like enzymes"/>
    <property type="match status" value="1"/>
</dbReference>
<dbReference type="InterPro" id="IPR018357">
    <property type="entry name" value="Hexapep_transf_CS"/>
</dbReference>
<comment type="similarity">
    <text evidence="1">Belongs to the transferase hexapeptide repeat family.</text>
</comment>
<evidence type="ECO:0000256" key="3">
    <source>
        <dbReference type="ARBA" id="ARBA00022737"/>
    </source>
</evidence>
<dbReference type="InterPro" id="IPR011004">
    <property type="entry name" value="Trimer_LpxA-like_sf"/>
</dbReference>
<keyword evidence="2 4" id="KW-0808">Transferase</keyword>
<dbReference type="RefSeq" id="WP_006845575.1">
    <property type="nucleotide sequence ID" value="NZ_CP043431.1"/>
</dbReference>
<dbReference type="Gene3D" id="2.160.10.10">
    <property type="entry name" value="Hexapeptide repeat proteins"/>
    <property type="match status" value="1"/>
</dbReference>
<dbReference type="Pfam" id="PF00132">
    <property type="entry name" value="Hexapep"/>
    <property type="match status" value="1"/>
</dbReference>